<accession>A0A014P3G0</accession>
<dbReference type="InterPro" id="IPR036396">
    <property type="entry name" value="Cyt_P450_sf"/>
</dbReference>
<evidence type="ECO:0000256" key="5">
    <source>
        <dbReference type="ARBA" id="ARBA00023002"/>
    </source>
</evidence>
<dbReference type="SUPFAM" id="SSF48264">
    <property type="entry name" value="Cytochrome P450"/>
    <property type="match status" value="1"/>
</dbReference>
<dbReference type="GO" id="GO:0016705">
    <property type="term" value="F:oxidoreductase activity, acting on paired donors, with incorporation or reduction of molecular oxygen"/>
    <property type="evidence" value="ECO:0007669"/>
    <property type="project" value="InterPro"/>
</dbReference>
<keyword evidence="3 8" id="KW-0349">Heme</keyword>
<gene>
    <name evidence="10" type="ORF">X797_010957</name>
</gene>
<dbReference type="GO" id="GO:0020037">
    <property type="term" value="F:heme binding"/>
    <property type="evidence" value="ECO:0007669"/>
    <property type="project" value="InterPro"/>
</dbReference>
<feature type="binding site" description="axial binding residue" evidence="8">
    <location>
        <position position="459"/>
    </location>
    <ligand>
        <name>heme</name>
        <dbReference type="ChEBI" id="CHEBI:30413"/>
    </ligand>
    <ligandPart>
        <name>Fe</name>
        <dbReference type="ChEBI" id="CHEBI:18248"/>
    </ligandPart>
</feature>
<evidence type="ECO:0000256" key="3">
    <source>
        <dbReference type="ARBA" id="ARBA00022617"/>
    </source>
</evidence>
<keyword evidence="9" id="KW-1133">Transmembrane helix</keyword>
<proteinExistence type="inferred from homology"/>
<comment type="caution">
    <text evidence="10">The sequence shown here is derived from an EMBL/GenBank/DDBJ whole genome shotgun (WGS) entry which is preliminary data.</text>
</comment>
<evidence type="ECO:0000256" key="6">
    <source>
        <dbReference type="ARBA" id="ARBA00023004"/>
    </source>
</evidence>
<dbReference type="PRINTS" id="PR00385">
    <property type="entry name" value="P450"/>
</dbReference>
<comment type="similarity">
    <text evidence="2">Belongs to the cytochrome P450 family.</text>
</comment>
<dbReference type="Pfam" id="PF00067">
    <property type="entry name" value="p450"/>
    <property type="match status" value="1"/>
</dbReference>
<dbReference type="GO" id="GO:0005506">
    <property type="term" value="F:iron ion binding"/>
    <property type="evidence" value="ECO:0007669"/>
    <property type="project" value="InterPro"/>
</dbReference>
<evidence type="ECO:0000256" key="2">
    <source>
        <dbReference type="ARBA" id="ARBA00010617"/>
    </source>
</evidence>
<dbReference type="EMBL" id="JELW01000059">
    <property type="protein sequence ID" value="EXU95952.1"/>
    <property type="molecule type" value="Genomic_DNA"/>
</dbReference>
<dbReference type="InterPro" id="IPR050121">
    <property type="entry name" value="Cytochrome_P450_monoxygenase"/>
</dbReference>
<dbReference type="Gene3D" id="1.10.630.10">
    <property type="entry name" value="Cytochrome P450"/>
    <property type="match status" value="1"/>
</dbReference>
<dbReference type="eggNOG" id="KOG0157">
    <property type="taxonomic scope" value="Eukaryota"/>
</dbReference>
<dbReference type="GO" id="GO:0004497">
    <property type="term" value="F:monooxygenase activity"/>
    <property type="evidence" value="ECO:0007669"/>
    <property type="project" value="UniProtKB-KW"/>
</dbReference>
<dbReference type="PANTHER" id="PTHR24305:SF77">
    <property type="entry name" value="CYTOCHROME P450 MONOOXYGENASE"/>
    <property type="match status" value="1"/>
</dbReference>
<reference evidence="10 11" key="1">
    <citation type="submission" date="2014-02" db="EMBL/GenBank/DDBJ databases">
        <title>The genome sequence of the entomopathogenic fungus Metarhizium robertsii ARSEF 2575.</title>
        <authorList>
            <person name="Giuliano Garisto Donzelli B."/>
            <person name="Roe B.A."/>
            <person name="Macmil S.L."/>
            <person name="Krasnoff S.B."/>
            <person name="Gibson D.M."/>
        </authorList>
    </citation>
    <scope>NUCLEOTIDE SEQUENCE [LARGE SCALE GENOMIC DNA]</scope>
    <source>
        <strain evidence="10 11">ARSEF 2575</strain>
    </source>
</reference>
<protein>
    <submittedName>
        <fullName evidence="10">Cytochrome P450</fullName>
    </submittedName>
</protein>
<dbReference type="PRINTS" id="PR00463">
    <property type="entry name" value="EP450I"/>
</dbReference>
<organism evidence="10 11">
    <name type="scientific">Metarhizium robertsii</name>
    <dbReference type="NCBI Taxonomy" id="568076"/>
    <lineage>
        <taxon>Eukaryota</taxon>
        <taxon>Fungi</taxon>
        <taxon>Dikarya</taxon>
        <taxon>Ascomycota</taxon>
        <taxon>Pezizomycotina</taxon>
        <taxon>Sordariomycetes</taxon>
        <taxon>Hypocreomycetidae</taxon>
        <taxon>Hypocreales</taxon>
        <taxon>Clavicipitaceae</taxon>
        <taxon>Metarhizium</taxon>
    </lineage>
</organism>
<dbReference type="Proteomes" id="UP000030151">
    <property type="component" value="Unassembled WGS sequence"/>
</dbReference>
<evidence type="ECO:0000313" key="10">
    <source>
        <dbReference type="EMBL" id="EXU95952.1"/>
    </source>
</evidence>
<keyword evidence="4 8" id="KW-0479">Metal-binding</keyword>
<evidence type="ECO:0000256" key="9">
    <source>
        <dbReference type="SAM" id="Phobius"/>
    </source>
</evidence>
<keyword evidence="7" id="KW-0503">Monooxygenase</keyword>
<dbReference type="AlphaFoldDB" id="A0A014P3G0"/>
<dbReference type="HOGENOM" id="CLU_001570_14_0_1"/>
<comment type="cofactor">
    <cofactor evidence="1 8">
        <name>heme</name>
        <dbReference type="ChEBI" id="CHEBI:30413"/>
    </cofactor>
</comment>
<keyword evidence="9" id="KW-0812">Transmembrane</keyword>
<keyword evidence="5" id="KW-0560">Oxidoreductase</keyword>
<keyword evidence="9" id="KW-0472">Membrane</keyword>
<name>A0A014P3G0_9HYPO</name>
<feature type="transmembrane region" description="Helical" evidence="9">
    <location>
        <begin position="41"/>
        <end position="61"/>
    </location>
</feature>
<dbReference type="PANTHER" id="PTHR24305">
    <property type="entry name" value="CYTOCHROME P450"/>
    <property type="match status" value="1"/>
</dbReference>
<evidence type="ECO:0000313" key="11">
    <source>
        <dbReference type="Proteomes" id="UP000030151"/>
    </source>
</evidence>
<evidence type="ECO:0000256" key="1">
    <source>
        <dbReference type="ARBA" id="ARBA00001971"/>
    </source>
</evidence>
<dbReference type="InterPro" id="IPR002401">
    <property type="entry name" value="Cyt_P450_E_grp-I"/>
</dbReference>
<evidence type="ECO:0000256" key="8">
    <source>
        <dbReference type="PIRSR" id="PIRSR602401-1"/>
    </source>
</evidence>
<evidence type="ECO:0000256" key="7">
    <source>
        <dbReference type="ARBA" id="ARBA00023033"/>
    </source>
</evidence>
<evidence type="ECO:0000256" key="4">
    <source>
        <dbReference type="ARBA" id="ARBA00022723"/>
    </source>
</evidence>
<keyword evidence="6 8" id="KW-0408">Iron</keyword>
<sequence length="502" mass="56308">MLSASGSFWLSSALPRSSQCPNTHYIKMAILRFIQLDTTAVLNYAAVILVFWYIITSVITWKSLRHIPGPFLGKFSHFWSIYHQLAGDVGPVHLGLKKYNSPLVRTGPHYLVTTDPNIWKYVNAARSTYQRDMWWAAGRIDYQRPSLADTLDSASHDKMKAKIAKLVDAMRRKHVGKNMVDFADISRFFTLDVITRLAYGKEFGWVEADEDLYGYGAEISKFAALGALISDVTWLHPFVRWSFINSRFKPRPAASHGVGKVVGLGREQIRKRFAENQNDDRDMIGSFMRHGLTVNEIEDEALIQIFAGSDTTAIVIRSVMLHLIATPRVCVATNRCGNSRLKTNIKNAISSGEVSTPITLAQAQSLPYLQAVIWEGFRMRPAVTYGHYKVVPPGGDTIAGIRVPGGTAIGHNHYGMMRNEEIFGGDVDVFRPERYLDQPNGDEMQRTVELVFGTGRWMCVGKQVALMELNKIFWEVSRLLIIVHIVGSQDQGAGTKKQANAR</sequence>
<dbReference type="InterPro" id="IPR001128">
    <property type="entry name" value="Cyt_P450"/>
</dbReference>